<dbReference type="AlphaFoldDB" id="A0A194PMC4"/>
<evidence type="ECO:0000256" key="2">
    <source>
        <dbReference type="ARBA" id="ARBA00022729"/>
    </source>
</evidence>
<keyword evidence="1 3" id="KW-0193">Cuticle</keyword>
<organism evidence="4 5">
    <name type="scientific">Papilio xuthus</name>
    <name type="common">Asian swallowtail butterfly</name>
    <dbReference type="NCBI Taxonomy" id="66420"/>
    <lineage>
        <taxon>Eukaryota</taxon>
        <taxon>Metazoa</taxon>
        <taxon>Ecdysozoa</taxon>
        <taxon>Arthropoda</taxon>
        <taxon>Hexapoda</taxon>
        <taxon>Insecta</taxon>
        <taxon>Pterygota</taxon>
        <taxon>Neoptera</taxon>
        <taxon>Endopterygota</taxon>
        <taxon>Lepidoptera</taxon>
        <taxon>Glossata</taxon>
        <taxon>Ditrysia</taxon>
        <taxon>Papilionoidea</taxon>
        <taxon>Papilionidae</taxon>
        <taxon>Papilioninae</taxon>
        <taxon>Papilio</taxon>
    </lineage>
</organism>
<dbReference type="Proteomes" id="UP000053268">
    <property type="component" value="Unassembled WGS sequence"/>
</dbReference>
<evidence type="ECO:0000313" key="5">
    <source>
        <dbReference type="Proteomes" id="UP000053268"/>
    </source>
</evidence>
<accession>A0A194PMC4</accession>
<keyword evidence="2" id="KW-0732">Signal</keyword>
<sequence>MHGKGKYFLSASSPPSIKDLDLTFEHFLLAWYGKITRRFSYDINTSGQYEIGISTSADIDIVATVTTIKMFAKFAVVLALAAVCAADYSEFSYGVADPYTGDYKSQIESRAGDRVRGQYSLLDADGTRRTVDYAAGAEGFNANVRKDPALIAAAPLGYAAPAYGYGYGYPYGYNSAYGYGALGYAAPYAFRRFY</sequence>
<gene>
    <name evidence="4" type="ORF">RR46_05838</name>
</gene>
<evidence type="ECO:0000313" key="4">
    <source>
        <dbReference type="EMBL" id="KPI94586.1"/>
    </source>
</evidence>
<dbReference type="InterPro" id="IPR000618">
    <property type="entry name" value="Insect_cuticle"/>
</dbReference>
<dbReference type="GO" id="GO:0042302">
    <property type="term" value="F:structural constituent of cuticle"/>
    <property type="evidence" value="ECO:0007669"/>
    <property type="project" value="UniProtKB-UniRule"/>
</dbReference>
<dbReference type="PANTHER" id="PTHR12236">
    <property type="entry name" value="STRUCTURAL CONTITUENT OF CUTICLE"/>
    <property type="match status" value="1"/>
</dbReference>
<dbReference type="Pfam" id="PF00379">
    <property type="entry name" value="Chitin_bind_4"/>
    <property type="match status" value="1"/>
</dbReference>
<dbReference type="EMBL" id="KQ459598">
    <property type="protein sequence ID" value="KPI94586.1"/>
    <property type="molecule type" value="Genomic_DNA"/>
</dbReference>
<dbReference type="PANTHER" id="PTHR12236:SF75">
    <property type="entry name" value="CUTICULAR PROTEIN 62BB, ISOFORM A"/>
    <property type="match status" value="1"/>
</dbReference>
<dbReference type="GO" id="GO:0031012">
    <property type="term" value="C:extracellular matrix"/>
    <property type="evidence" value="ECO:0007669"/>
    <property type="project" value="TreeGrafter"/>
</dbReference>
<evidence type="ECO:0000256" key="3">
    <source>
        <dbReference type="PROSITE-ProRule" id="PRU00497"/>
    </source>
</evidence>
<dbReference type="InterPro" id="IPR031311">
    <property type="entry name" value="CHIT_BIND_RR_consensus"/>
</dbReference>
<dbReference type="GO" id="GO:0005615">
    <property type="term" value="C:extracellular space"/>
    <property type="evidence" value="ECO:0007669"/>
    <property type="project" value="TreeGrafter"/>
</dbReference>
<dbReference type="PROSITE" id="PS51155">
    <property type="entry name" value="CHIT_BIND_RR_2"/>
    <property type="match status" value="1"/>
</dbReference>
<name>A0A194PMC4_PAPXU</name>
<keyword evidence="5" id="KW-1185">Reference proteome</keyword>
<evidence type="ECO:0000256" key="1">
    <source>
        <dbReference type="ARBA" id="ARBA00022460"/>
    </source>
</evidence>
<dbReference type="STRING" id="66420.A0A194PMC4"/>
<dbReference type="PRINTS" id="PR00947">
    <property type="entry name" value="CUTICLE"/>
</dbReference>
<dbReference type="InterPro" id="IPR051217">
    <property type="entry name" value="Insect_Cuticle_Struc_Prot"/>
</dbReference>
<dbReference type="PROSITE" id="PS00233">
    <property type="entry name" value="CHIT_BIND_RR_1"/>
    <property type="match status" value="1"/>
</dbReference>
<proteinExistence type="predicted"/>
<reference evidence="4 5" key="1">
    <citation type="journal article" date="2015" name="Nat. Commun.">
        <title>Outbred genome sequencing and CRISPR/Cas9 gene editing in butterflies.</title>
        <authorList>
            <person name="Li X."/>
            <person name="Fan D."/>
            <person name="Zhang W."/>
            <person name="Liu G."/>
            <person name="Zhang L."/>
            <person name="Zhao L."/>
            <person name="Fang X."/>
            <person name="Chen L."/>
            <person name="Dong Y."/>
            <person name="Chen Y."/>
            <person name="Ding Y."/>
            <person name="Zhao R."/>
            <person name="Feng M."/>
            <person name="Zhu Y."/>
            <person name="Feng Y."/>
            <person name="Jiang X."/>
            <person name="Zhu D."/>
            <person name="Xiang H."/>
            <person name="Feng X."/>
            <person name="Li S."/>
            <person name="Wang J."/>
            <person name="Zhang G."/>
            <person name="Kronforst M.R."/>
            <person name="Wang W."/>
        </authorList>
    </citation>
    <scope>NUCLEOTIDE SEQUENCE [LARGE SCALE GENOMIC DNA]</scope>
    <source>
        <strain evidence="4">Ya'a_city_454_Px</strain>
        <tissue evidence="4">Whole body</tissue>
    </source>
</reference>
<protein>
    <submittedName>
        <fullName evidence="4">Larval/pupal rigid cuticle protein 66</fullName>
    </submittedName>
</protein>